<dbReference type="Proteomes" id="UP000184536">
    <property type="component" value="Unassembled WGS sequence"/>
</dbReference>
<protein>
    <recommendedName>
        <fullName evidence="4">DUF1850 domain-containing protein</fullName>
    </recommendedName>
</protein>
<keyword evidence="1" id="KW-1133">Transmembrane helix</keyword>
<dbReference type="EMBL" id="FQZV01000033">
    <property type="protein sequence ID" value="SHJ64557.1"/>
    <property type="molecule type" value="Genomic_DNA"/>
</dbReference>
<organism evidence="2 3">
    <name type="scientific">Geosporobacter subterraneus DSM 17957</name>
    <dbReference type="NCBI Taxonomy" id="1121919"/>
    <lineage>
        <taxon>Bacteria</taxon>
        <taxon>Bacillati</taxon>
        <taxon>Bacillota</taxon>
        <taxon>Clostridia</taxon>
        <taxon>Peptostreptococcales</taxon>
        <taxon>Thermotaleaceae</taxon>
        <taxon>Geosporobacter</taxon>
    </lineage>
</organism>
<accession>A0A1M6L065</accession>
<dbReference type="InterPro" id="IPR015001">
    <property type="entry name" value="DUF1850"/>
</dbReference>
<dbReference type="OrthoDB" id="4411648at2"/>
<dbReference type="STRING" id="1121919.SAMN02745975_02546"/>
<dbReference type="AlphaFoldDB" id="A0A1M6L065"/>
<keyword evidence="1" id="KW-0812">Transmembrane</keyword>
<dbReference type="Pfam" id="PF08905">
    <property type="entry name" value="DUF1850"/>
    <property type="match status" value="1"/>
</dbReference>
<sequence>MNDKLSEKKQFIASSHLKIYLLTLSLLTAVFFLLFDISITQRLYIVNQKTNEVYLTADVSPGDKLTYGWIHSLEQIPWIEDYHVLENNHLMLDRITLVGFGAGIPHNKGKVTRIDDGRIIMEEIKEDFEEILWIHSQTATQYIGLNDQRIIEGRDLPHHELLKLRIEKRLKICRRSQ</sequence>
<evidence type="ECO:0000313" key="2">
    <source>
        <dbReference type="EMBL" id="SHJ64557.1"/>
    </source>
</evidence>
<gene>
    <name evidence="2" type="ORF">SAMN02745975_02546</name>
</gene>
<evidence type="ECO:0000313" key="3">
    <source>
        <dbReference type="Proteomes" id="UP000184536"/>
    </source>
</evidence>
<name>A0A1M6L065_9FIRM</name>
<feature type="transmembrane region" description="Helical" evidence="1">
    <location>
        <begin position="20"/>
        <end position="39"/>
    </location>
</feature>
<reference evidence="3" key="1">
    <citation type="submission" date="2016-11" db="EMBL/GenBank/DDBJ databases">
        <authorList>
            <person name="Varghese N."/>
            <person name="Submissions S."/>
        </authorList>
    </citation>
    <scope>NUCLEOTIDE SEQUENCE [LARGE SCALE GENOMIC DNA]</scope>
    <source>
        <strain evidence="3">DSM 17957</strain>
    </source>
</reference>
<evidence type="ECO:0000256" key="1">
    <source>
        <dbReference type="SAM" id="Phobius"/>
    </source>
</evidence>
<proteinExistence type="predicted"/>
<keyword evidence="3" id="KW-1185">Reference proteome</keyword>
<evidence type="ECO:0008006" key="4">
    <source>
        <dbReference type="Google" id="ProtNLM"/>
    </source>
</evidence>
<keyword evidence="1" id="KW-0472">Membrane</keyword>
<dbReference type="RefSeq" id="WP_110941648.1">
    <property type="nucleotide sequence ID" value="NZ_FQZV01000033.1"/>
</dbReference>